<feature type="domain" description="AIR9-like A9" evidence="1">
    <location>
        <begin position="199"/>
        <end position="279"/>
    </location>
</feature>
<accession>A0A1N7QL02</accession>
<evidence type="ECO:0000313" key="2">
    <source>
        <dbReference type="EMBL" id="SIT23187.1"/>
    </source>
</evidence>
<evidence type="ECO:0000259" key="1">
    <source>
        <dbReference type="Pfam" id="PF23197"/>
    </source>
</evidence>
<dbReference type="Gene3D" id="2.60.40.2700">
    <property type="match status" value="2"/>
</dbReference>
<organism evidence="2 3">
    <name type="scientific">Chryseobacterium gambrini</name>
    <dbReference type="NCBI Taxonomy" id="373672"/>
    <lineage>
        <taxon>Bacteria</taxon>
        <taxon>Pseudomonadati</taxon>
        <taxon>Bacteroidota</taxon>
        <taxon>Flavobacteriia</taxon>
        <taxon>Flavobacteriales</taxon>
        <taxon>Weeksellaceae</taxon>
        <taxon>Chryseobacterium group</taxon>
        <taxon>Chryseobacterium</taxon>
    </lineage>
</organism>
<gene>
    <name evidence="2" type="ORF">SAMN05421785_1132</name>
</gene>
<dbReference type="InterPro" id="IPR056284">
    <property type="entry name" value="AIR9-like_A9"/>
</dbReference>
<dbReference type="RefSeq" id="WP_076395303.1">
    <property type="nucleotide sequence ID" value="NZ_FTOV01000013.1"/>
</dbReference>
<dbReference type="OrthoDB" id="581140at2"/>
<evidence type="ECO:0000313" key="3">
    <source>
        <dbReference type="Proteomes" id="UP000185781"/>
    </source>
</evidence>
<name>A0A1N7QL02_9FLAO</name>
<dbReference type="STRING" id="373672.SAMN05421785_1132"/>
<dbReference type="AlphaFoldDB" id="A0A1N7QL02"/>
<reference evidence="2 3" key="1">
    <citation type="submission" date="2017-01" db="EMBL/GenBank/DDBJ databases">
        <authorList>
            <person name="Mah S.A."/>
            <person name="Swanson W.J."/>
            <person name="Moy G.W."/>
            <person name="Vacquier V.D."/>
        </authorList>
    </citation>
    <scope>NUCLEOTIDE SEQUENCE [LARGE SCALE GENOMIC DNA]</scope>
    <source>
        <strain evidence="2 3">DSM 18014</strain>
    </source>
</reference>
<dbReference type="EMBL" id="FTOV01000013">
    <property type="protein sequence ID" value="SIT23187.1"/>
    <property type="molecule type" value="Genomic_DNA"/>
</dbReference>
<sequence>MTKKLFAIALISNYCLFFSQVGINTPNPHPSSALEISSDSKGLLLPRLTTASINNLSSSANEGLIVFDKELKSFVGWDGTKWINLGYEEINTVPTATNLVIGGNLSVGASLTGNYTFSDAQSNPDNASTFIWKRADDNSGTNVIIIPAASAQNYTLVAADLGKFIQFCVTPGSTIGASPGLQKCSAWAGSVIANQAPTVSNVSISGATNTGQTLTGNYTYTDIEGNTEGTSIFRWTRSDDASGTNETTISGATAKTYVLGNADATKYIKFYVTPVATAGTTTGNETGSGYVGSVVLTPVALGSWDTSSIAGGTGNFGPSPWNGTLATGIQSAKIVRDSGATQSGSGSAGAWGSDGLNSTSQALAEAANDTWTFEFVPQTGKSLSITSIEAYSFRKSASGPKNGQYQYKIGTSGTWTDISGAVISGISGASQTTANQSAIDLSGITALQNITVDTPVSIRLVLWGATATTGTAYMGYTNQTISIKGFAQ</sequence>
<protein>
    <recommendedName>
        <fullName evidence="1">AIR9-like A9 domain-containing protein</fullName>
    </recommendedName>
</protein>
<dbReference type="Pfam" id="PF23197">
    <property type="entry name" value="IG_AIR9"/>
    <property type="match status" value="1"/>
</dbReference>
<dbReference type="Proteomes" id="UP000185781">
    <property type="component" value="Unassembled WGS sequence"/>
</dbReference>
<proteinExistence type="predicted"/>